<feature type="compositionally biased region" description="Basic residues" evidence="1">
    <location>
        <begin position="116"/>
        <end position="125"/>
    </location>
</feature>
<protein>
    <submittedName>
        <fullName evidence="2">18086_t:CDS:1</fullName>
    </submittedName>
</protein>
<dbReference type="OrthoDB" id="2422732at2759"/>
<reference evidence="2" key="1">
    <citation type="submission" date="2021-06" db="EMBL/GenBank/DDBJ databases">
        <authorList>
            <person name="Kallberg Y."/>
            <person name="Tangrot J."/>
            <person name="Rosling A."/>
        </authorList>
    </citation>
    <scope>NUCLEOTIDE SEQUENCE</scope>
    <source>
        <strain evidence="2">MA453B</strain>
    </source>
</reference>
<feature type="region of interest" description="Disordered" evidence="1">
    <location>
        <begin position="1"/>
        <end position="35"/>
    </location>
</feature>
<name>A0A9N9JJP9_9GLOM</name>
<accession>A0A9N9JJP9</accession>
<comment type="caution">
    <text evidence="2">The sequence shown here is derived from an EMBL/GenBank/DDBJ whole genome shotgun (WGS) entry which is preliminary data.</text>
</comment>
<evidence type="ECO:0000256" key="1">
    <source>
        <dbReference type="SAM" id="MobiDB-lite"/>
    </source>
</evidence>
<feature type="compositionally biased region" description="Polar residues" evidence="1">
    <location>
        <begin position="1"/>
        <end position="18"/>
    </location>
</feature>
<keyword evidence="3" id="KW-1185">Reference proteome</keyword>
<dbReference type="AlphaFoldDB" id="A0A9N9JJP9"/>
<sequence length="142" mass="16332">MCRINPSDTPHNTGSLDSFDNAHSPHSFDNAHSPHTDYEDIMQYRDMKSKPLDQLRKKFHVSTSCLYQIWRGQEIGRVEWNYSAVLLFYLNTNYIDKQNRTDLESDPVSEESTNSRAKKTGGKKRSQGDYLKSASISEPNIT</sequence>
<gene>
    <name evidence="2" type="ORF">DERYTH_LOCUS19499</name>
</gene>
<proteinExistence type="predicted"/>
<dbReference type="EMBL" id="CAJVPY010021486">
    <property type="protein sequence ID" value="CAG8779725.1"/>
    <property type="molecule type" value="Genomic_DNA"/>
</dbReference>
<feature type="region of interest" description="Disordered" evidence="1">
    <location>
        <begin position="99"/>
        <end position="142"/>
    </location>
</feature>
<dbReference type="Proteomes" id="UP000789405">
    <property type="component" value="Unassembled WGS sequence"/>
</dbReference>
<organism evidence="2 3">
    <name type="scientific">Dentiscutata erythropus</name>
    <dbReference type="NCBI Taxonomy" id="1348616"/>
    <lineage>
        <taxon>Eukaryota</taxon>
        <taxon>Fungi</taxon>
        <taxon>Fungi incertae sedis</taxon>
        <taxon>Mucoromycota</taxon>
        <taxon>Glomeromycotina</taxon>
        <taxon>Glomeromycetes</taxon>
        <taxon>Diversisporales</taxon>
        <taxon>Gigasporaceae</taxon>
        <taxon>Dentiscutata</taxon>
    </lineage>
</organism>
<evidence type="ECO:0000313" key="2">
    <source>
        <dbReference type="EMBL" id="CAG8779725.1"/>
    </source>
</evidence>
<evidence type="ECO:0000313" key="3">
    <source>
        <dbReference type="Proteomes" id="UP000789405"/>
    </source>
</evidence>